<organism evidence="1 2">
    <name type="scientific">Puccinia coronata f. sp. avenae</name>
    <dbReference type="NCBI Taxonomy" id="200324"/>
    <lineage>
        <taxon>Eukaryota</taxon>
        <taxon>Fungi</taxon>
        <taxon>Dikarya</taxon>
        <taxon>Basidiomycota</taxon>
        <taxon>Pucciniomycotina</taxon>
        <taxon>Pucciniomycetes</taxon>
        <taxon>Pucciniales</taxon>
        <taxon>Pucciniaceae</taxon>
        <taxon>Puccinia</taxon>
    </lineage>
</organism>
<evidence type="ECO:0000313" key="2">
    <source>
        <dbReference type="Proteomes" id="UP000235392"/>
    </source>
</evidence>
<name>A0A2N5TZG5_9BASI</name>
<sequence length="207" mass="23673">MKLANTIAPLTSTTSVRPSEIPLKTDYRIPISIETAKRKTPSSSYQCMIKNKMKINGITMMTVLFSILVIPTMQEPIHIDSWNQISDLVDYEIPFNNEKWAVGEERPDEHGTKWIKFHVQGELLRLDVYHDEDGIIHLKNSSLVQVKYHVQASNSNWLQQVIPPNGEHTVHSPGAQLWAREDFPEVTFFVAPKNGHLLEKFGLRKTS</sequence>
<proteinExistence type="predicted"/>
<dbReference type="AlphaFoldDB" id="A0A2N5TZG5"/>
<comment type="caution">
    <text evidence="1">The sequence shown here is derived from an EMBL/GenBank/DDBJ whole genome shotgun (WGS) entry which is preliminary data.</text>
</comment>
<dbReference type="EMBL" id="PGCI01000283">
    <property type="protein sequence ID" value="PLW30896.1"/>
    <property type="molecule type" value="Genomic_DNA"/>
</dbReference>
<evidence type="ECO:0000313" key="1">
    <source>
        <dbReference type="EMBL" id="PLW30896.1"/>
    </source>
</evidence>
<gene>
    <name evidence="1" type="ORF">PCASD_15480</name>
</gene>
<dbReference type="Proteomes" id="UP000235392">
    <property type="component" value="Unassembled WGS sequence"/>
</dbReference>
<reference evidence="1 2" key="1">
    <citation type="submission" date="2017-11" db="EMBL/GenBank/DDBJ databases">
        <title>De novo assembly and phasing of dikaryotic genomes from two isolates of Puccinia coronata f. sp. avenae, the causal agent of oat crown rust.</title>
        <authorList>
            <person name="Miller M.E."/>
            <person name="Zhang Y."/>
            <person name="Omidvar V."/>
            <person name="Sperschneider J."/>
            <person name="Schwessinger B."/>
            <person name="Raley C."/>
            <person name="Palmer J.M."/>
            <person name="Garnica D."/>
            <person name="Upadhyaya N."/>
            <person name="Rathjen J."/>
            <person name="Taylor J.M."/>
            <person name="Park R.F."/>
            <person name="Dodds P.N."/>
            <person name="Hirsch C.D."/>
            <person name="Kianian S.F."/>
            <person name="Figueroa M."/>
        </authorList>
    </citation>
    <scope>NUCLEOTIDE SEQUENCE [LARGE SCALE GENOMIC DNA]</scope>
    <source>
        <strain evidence="1">12SD80</strain>
    </source>
</reference>
<protein>
    <submittedName>
        <fullName evidence="1">Uncharacterized protein</fullName>
    </submittedName>
</protein>
<accession>A0A2N5TZG5</accession>